<evidence type="ECO:0000313" key="2">
    <source>
        <dbReference type="Proteomes" id="UP000007266"/>
    </source>
</evidence>
<dbReference type="HOGENOM" id="CLU_002028_2_1_1"/>
<dbReference type="SUPFAM" id="SSF56672">
    <property type="entry name" value="DNA/RNA polymerases"/>
    <property type="match status" value="1"/>
</dbReference>
<dbReference type="GO" id="GO:0071897">
    <property type="term" value="P:DNA biosynthetic process"/>
    <property type="evidence" value="ECO:0007669"/>
    <property type="project" value="UniProtKB-ARBA"/>
</dbReference>
<evidence type="ECO:0008006" key="3">
    <source>
        <dbReference type="Google" id="ProtNLM"/>
    </source>
</evidence>
<dbReference type="eggNOG" id="ENOG502QT5H">
    <property type="taxonomic scope" value="Eukaryota"/>
</dbReference>
<dbReference type="GO" id="GO:0003676">
    <property type="term" value="F:nucleic acid binding"/>
    <property type="evidence" value="ECO:0007669"/>
    <property type="project" value="InterPro"/>
</dbReference>
<keyword evidence="2" id="KW-1185">Reference proteome</keyword>
<evidence type="ECO:0000313" key="1">
    <source>
        <dbReference type="EMBL" id="EFA12196.1"/>
    </source>
</evidence>
<dbReference type="PANTHER" id="PTHR31511:SF12">
    <property type="entry name" value="RHO TERMINATION FACTOR N-TERMINAL DOMAIN-CONTAINING PROTEIN"/>
    <property type="match status" value="1"/>
</dbReference>
<dbReference type="InterPro" id="IPR017964">
    <property type="entry name" value="DNA-dir_DNA_pol_B_CS"/>
</dbReference>
<dbReference type="PhylomeDB" id="D7ELJ2"/>
<reference evidence="1 2" key="2">
    <citation type="journal article" date="2010" name="Nucleic Acids Res.">
        <title>BeetleBase in 2010: revisions to provide comprehensive genomic information for Tribolium castaneum.</title>
        <authorList>
            <person name="Kim H.S."/>
            <person name="Murphy T."/>
            <person name="Xia J."/>
            <person name="Caragea D."/>
            <person name="Park Y."/>
            <person name="Beeman R.W."/>
            <person name="Lorenzen M.D."/>
            <person name="Butcher S."/>
            <person name="Manak J.R."/>
            <person name="Brown S.J."/>
        </authorList>
    </citation>
    <scope>NUCLEOTIDE SEQUENCE [LARGE SCALE GENOMIC DNA]</scope>
    <source>
        <strain evidence="1 2">Georgia GA2</strain>
    </source>
</reference>
<accession>D7ELJ2</accession>
<dbReference type="GO" id="GO:0042575">
    <property type="term" value="C:DNA polymerase complex"/>
    <property type="evidence" value="ECO:0007669"/>
    <property type="project" value="UniProtKB-ARBA"/>
</dbReference>
<dbReference type="EMBL" id="KQ972959">
    <property type="protein sequence ID" value="EFA12196.1"/>
    <property type="molecule type" value="Genomic_DNA"/>
</dbReference>
<protein>
    <recommendedName>
        <fullName evidence="3">C2H2-type domain-containing protein</fullName>
    </recommendedName>
</protein>
<proteinExistence type="predicted"/>
<reference evidence="1 2" key="1">
    <citation type="journal article" date="2008" name="Nature">
        <title>The genome of the model beetle and pest Tribolium castaneum.</title>
        <authorList>
            <consortium name="Tribolium Genome Sequencing Consortium"/>
            <person name="Richards S."/>
            <person name="Gibbs R.A."/>
            <person name="Weinstock G.M."/>
            <person name="Brown S.J."/>
            <person name="Denell R."/>
            <person name="Beeman R.W."/>
            <person name="Gibbs R."/>
            <person name="Beeman R.W."/>
            <person name="Brown S.J."/>
            <person name="Bucher G."/>
            <person name="Friedrich M."/>
            <person name="Grimmelikhuijzen C.J."/>
            <person name="Klingler M."/>
            <person name="Lorenzen M."/>
            <person name="Richards S."/>
            <person name="Roth S."/>
            <person name="Schroder R."/>
            <person name="Tautz D."/>
            <person name="Zdobnov E.M."/>
            <person name="Muzny D."/>
            <person name="Gibbs R.A."/>
            <person name="Weinstock G.M."/>
            <person name="Attaway T."/>
            <person name="Bell S."/>
            <person name="Buhay C.J."/>
            <person name="Chandrabose M.N."/>
            <person name="Chavez D."/>
            <person name="Clerk-Blankenburg K.P."/>
            <person name="Cree A."/>
            <person name="Dao M."/>
            <person name="Davis C."/>
            <person name="Chacko J."/>
            <person name="Dinh H."/>
            <person name="Dugan-Rocha S."/>
            <person name="Fowler G."/>
            <person name="Garner T.T."/>
            <person name="Garnes J."/>
            <person name="Gnirke A."/>
            <person name="Hawes A."/>
            <person name="Hernandez J."/>
            <person name="Hines S."/>
            <person name="Holder M."/>
            <person name="Hume J."/>
            <person name="Jhangiani S.N."/>
            <person name="Joshi V."/>
            <person name="Khan Z.M."/>
            <person name="Jackson L."/>
            <person name="Kovar C."/>
            <person name="Kowis A."/>
            <person name="Lee S."/>
            <person name="Lewis L.R."/>
            <person name="Margolis J."/>
            <person name="Morgan M."/>
            <person name="Nazareth L.V."/>
            <person name="Nguyen N."/>
            <person name="Okwuonu G."/>
            <person name="Parker D."/>
            <person name="Richards S."/>
            <person name="Ruiz S.J."/>
            <person name="Santibanez J."/>
            <person name="Savard J."/>
            <person name="Scherer S.E."/>
            <person name="Schneider B."/>
            <person name="Sodergren E."/>
            <person name="Tautz D."/>
            <person name="Vattahil S."/>
            <person name="Villasana D."/>
            <person name="White C.S."/>
            <person name="Wright R."/>
            <person name="Park Y."/>
            <person name="Beeman R.W."/>
            <person name="Lord J."/>
            <person name="Oppert B."/>
            <person name="Lorenzen M."/>
            <person name="Brown S."/>
            <person name="Wang L."/>
            <person name="Savard J."/>
            <person name="Tautz D."/>
            <person name="Richards S."/>
            <person name="Weinstock G."/>
            <person name="Gibbs R.A."/>
            <person name="Liu Y."/>
            <person name="Worley K."/>
            <person name="Weinstock G."/>
            <person name="Elsik C.G."/>
            <person name="Reese J.T."/>
            <person name="Elhaik E."/>
            <person name="Landan G."/>
            <person name="Graur D."/>
            <person name="Arensburger P."/>
            <person name="Atkinson P."/>
            <person name="Beeman R.W."/>
            <person name="Beidler J."/>
            <person name="Brown S.J."/>
            <person name="Demuth J.P."/>
            <person name="Drury D.W."/>
            <person name="Du Y.Z."/>
            <person name="Fujiwara H."/>
            <person name="Lorenzen M."/>
            <person name="Maselli V."/>
            <person name="Osanai M."/>
            <person name="Park Y."/>
            <person name="Robertson H.M."/>
            <person name="Tu Z."/>
            <person name="Wang J.J."/>
            <person name="Wang S."/>
            <person name="Richards S."/>
            <person name="Song H."/>
            <person name="Zhang L."/>
            <person name="Sodergren E."/>
            <person name="Werner D."/>
            <person name="Stanke M."/>
            <person name="Morgenstern B."/>
            <person name="Solovyev V."/>
            <person name="Kosarev P."/>
            <person name="Brown G."/>
            <person name="Chen H.C."/>
            <person name="Ermolaeva O."/>
            <person name="Hlavina W."/>
            <person name="Kapustin Y."/>
            <person name="Kiryutin B."/>
            <person name="Kitts P."/>
            <person name="Maglott D."/>
            <person name="Pruitt K."/>
            <person name="Sapojnikov V."/>
            <person name="Souvorov A."/>
            <person name="Mackey A.J."/>
            <person name="Waterhouse R.M."/>
            <person name="Wyder S."/>
            <person name="Zdobnov E.M."/>
            <person name="Zdobnov E.M."/>
            <person name="Wyder S."/>
            <person name="Kriventseva E.V."/>
            <person name="Kadowaki T."/>
            <person name="Bork P."/>
            <person name="Aranda M."/>
            <person name="Bao R."/>
            <person name="Beermann A."/>
            <person name="Berns N."/>
            <person name="Bolognesi R."/>
            <person name="Bonneton F."/>
            <person name="Bopp D."/>
            <person name="Brown S.J."/>
            <person name="Bucher G."/>
            <person name="Butts T."/>
            <person name="Chaumot A."/>
            <person name="Denell R.E."/>
            <person name="Ferrier D.E."/>
            <person name="Friedrich M."/>
            <person name="Gordon C.M."/>
            <person name="Jindra M."/>
            <person name="Klingler M."/>
            <person name="Lan Q."/>
            <person name="Lattorff H.M."/>
            <person name="Laudet V."/>
            <person name="von Levetsow C."/>
            <person name="Liu Z."/>
            <person name="Lutz R."/>
            <person name="Lynch J.A."/>
            <person name="da Fonseca R.N."/>
            <person name="Posnien N."/>
            <person name="Reuter R."/>
            <person name="Roth S."/>
            <person name="Savard J."/>
            <person name="Schinko J.B."/>
            <person name="Schmitt C."/>
            <person name="Schoppmeier M."/>
            <person name="Schroder R."/>
            <person name="Shippy T.D."/>
            <person name="Simonnet F."/>
            <person name="Marques-Souza H."/>
            <person name="Tautz D."/>
            <person name="Tomoyasu Y."/>
            <person name="Trauner J."/>
            <person name="Van der Zee M."/>
            <person name="Vervoort M."/>
            <person name="Wittkopp N."/>
            <person name="Wimmer E.A."/>
            <person name="Yang X."/>
            <person name="Jones A.K."/>
            <person name="Sattelle D.B."/>
            <person name="Ebert P.R."/>
            <person name="Nelson D."/>
            <person name="Scott J.G."/>
            <person name="Beeman R.W."/>
            <person name="Muthukrishnan S."/>
            <person name="Kramer K.J."/>
            <person name="Arakane Y."/>
            <person name="Beeman R.W."/>
            <person name="Zhu Q."/>
            <person name="Hogenkamp D."/>
            <person name="Dixit R."/>
            <person name="Oppert B."/>
            <person name="Jiang H."/>
            <person name="Zou Z."/>
            <person name="Marshall J."/>
            <person name="Elpidina E."/>
            <person name="Vinokurov K."/>
            <person name="Oppert C."/>
            <person name="Zou Z."/>
            <person name="Evans J."/>
            <person name="Lu Z."/>
            <person name="Zhao P."/>
            <person name="Sumathipala N."/>
            <person name="Altincicek B."/>
            <person name="Vilcinskas A."/>
            <person name="Williams M."/>
            <person name="Hultmark D."/>
            <person name="Hetru C."/>
            <person name="Jiang H."/>
            <person name="Grimmelikhuijzen C.J."/>
            <person name="Hauser F."/>
            <person name="Cazzamali G."/>
            <person name="Williamson M."/>
            <person name="Park Y."/>
            <person name="Li B."/>
            <person name="Tanaka Y."/>
            <person name="Predel R."/>
            <person name="Neupert S."/>
            <person name="Schachtner J."/>
            <person name="Verleyen P."/>
            <person name="Raible F."/>
            <person name="Bork P."/>
            <person name="Friedrich M."/>
            <person name="Walden K.K."/>
            <person name="Robertson H.M."/>
            <person name="Angeli S."/>
            <person name="Foret S."/>
            <person name="Bucher G."/>
            <person name="Schuetz S."/>
            <person name="Maleszka R."/>
            <person name="Wimmer E.A."/>
            <person name="Beeman R.W."/>
            <person name="Lorenzen M."/>
            <person name="Tomoyasu Y."/>
            <person name="Miller S.C."/>
            <person name="Grossmann D."/>
            <person name="Bucher G."/>
        </authorList>
    </citation>
    <scope>NUCLEOTIDE SEQUENCE [LARGE SCALE GENOMIC DNA]</scope>
    <source>
        <strain evidence="1 2">Georgia GA2</strain>
    </source>
</reference>
<dbReference type="PROSITE" id="PS00116">
    <property type="entry name" value="DNA_POLYMERASE_B"/>
    <property type="match status" value="1"/>
</dbReference>
<sequence>MHHCENCNKQFTTRQSRLRHEKLYCQVVKKQENGGPAAKKQKICHSTASNNYMCVTCNQEIAPKLITAHERSRQHRNNCQSTPLEDGVFALSSAFKSRIASYRICDEGHYIDLNEFMDKIHNKLLRLIVSQIEKFSTIKINLELFGLYTIESKNIFDVKSFNTTNRIVTLGTNIRNMLHDFQEVISQKMMDFLERDSGWTLVKILHLELNVNYYNPLKASSYIPLPPSVKMKRAIVNVQNQDIHCFGWSVVAAVCLPMGPEHLPSSYPHWSTLFNFQGIEFPVKLDSIAKFESQNNVSLNVYGLELLYVNNKVKFEIVGPLYFTNFKKPVHINLLLLSDNDGNQHYCTITNLPRLVSSQLSKHHHSKFFCDGCLQYFTTQALLDRHSSTDCGKLYARIPNNELITNRFGYNVPANVLEFQNYHHKMTIPFIVYADFECLLKPMSTVAPNPNQSFSIKTFLHQPYSCAYYIKCSYNDQLSKFQSFRGQSSVVDFITALEIDLIEIYKKYLSIVQPMLPLTIQEEFDYLTATDCHICQKPFQQNDIKVKDHCHLTGRYRSAAHSNCNLNFQIPNFIPIVFHNLTNYDSHLFIKELALEESEINILGKTKEKYIITFSKKICVGEYLNSNNRIVKEHLHLRFIDSFQFLACSLEKLAAALDDAQCMEVKRYFPVDREFQLIRQKGVFPYSFIDDFSKLDLTELPQKIDFYDKLRDEHISEDDYQRANTVWDTFHCQTLGEYSDLYLKSDILLLADVFENFRNMCLKHYELDPAHYVTAPSLSWNAMLKFTHVKLELLTDIDMLHFFKKGIRGGVSTCVKRAAQANNKFLPNYDPSKPTSYILYLDATNLYGWAMSEVLPLGGFTWLTQDEINSLSIMDLTDTTPEGYVLEVDISYPYHLHNSHNDMPFLPENLIPPNGKCAKLIPNLCAKTNYIIHYRNLKQALQNGLELTKIHRVLKFNQSSWLKPYIDLNTKLRNQTKNKFEKDLFKLMNNSVYGKTMENVDNRVDIKLATHWKKNGHKYGAETWIAKPQFKNCSIFTENLVAIEMNKVQVTYDKPIYVGFSILEISKTLMYDFFYNFLKVKYGNNVQLLYTDTDSLILEIYTENVYNDIKQNIDRFDTSNYPENNIHDIPKTVSIIGKMKDEYAGVPIVLLYGTGAKAYCVQTVNDLIKKAKGVSKHVIDKSLTLLQYRAIATNPSSSSVFCVMNVFKSYLHNMYTELRNKIALSNFDDKRYILGNSIDTLAWGHYDIDRDRNLDSLIRELQKYVEPTD</sequence>
<dbReference type="InterPro" id="IPR012337">
    <property type="entry name" value="RNaseH-like_sf"/>
</dbReference>
<dbReference type="SUPFAM" id="SSF54060">
    <property type="entry name" value="His-Me finger endonucleases"/>
    <property type="match status" value="1"/>
</dbReference>
<dbReference type="PANTHER" id="PTHR31511">
    <property type="entry name" value="PROTEIN CBG23764"/>
    <property type="match status" value="1"/>
</dbReference>
<dbReference type="InterPro" id="IPR043502">
    <property type="entry name" value="DNA/RNA_pol_sf"/>
</dbReference>
<dbReference type="OMA" id="CENCAFT"/>
<dbReference type="Proteomes" id="UP000007266">
    <property type="component" value="Unassembled WGS sequence"/>
</dbReference>
<gene>
    <name evidence="1" type="primary">GLEAN_04349</name>
    <name evidence="1" type="ORF">TcasGA2_TC004349</name>
</gene>
<dbReference type="InParanoid" id="D7ELJ2"/>
<dbReference type="GO" id="GO:0000166">
    <property type="term" value="F:nucleotide binding"/>
    <property type="evidence" value="ECO:0007669"/>
    <property type="project" value="InterPro"/>
</dbReference>
<dbReference type="SUPFAM" id="SSF53098">
    <property type="entry name" value="Ribonuclease H-like"/>
    <property type="match status" value="1"/>
</dbReference>
<dbReference type="InterPro" id="IPR044925">
    <property type="entry name" value="His-Me_finger_sf"/>
</dbReference>
<dbReference type="AlphaFoldDB" id="D7ELJ2"/>
<organism evidence="1 2">
    <name type="scientific">Tribolium castaneum</name>
    <name type="common">Red flour beetle</name>
    <dbReference type="NCBI Taxonomy" id="7070"/>
    <lineage>
        <taxon>Eukaryota</taxon>
        <taxon>Metazoa</taxon>
        <taxon>Ecdysozoa</taxon>
        <taxon>Arthropoda</taxon>
        <taxon>Hexapoda</taxon>
        <taxon>Insecta</taxon>
        <taxon>Pterygota</taxon>
        <taxon>Neoptera</taxon>
        <taxon>Endopterygota</taxon>
        <taxon>Coleoptera</taxon>
        <taxon>Polyphaga</taxon>
        <taxon>Cucujiformia</taxon>
        <taxon>Tenebrionidae</taxon>
        <taxon>Tenebrionidae incertae sedis</taxon>
        <taxon>Tribolium</taxon>
    </lineage>
</organism>
<name>D7ELJ2_TRICA</name>